<dbReference type="GO" id="GO:0005737">
    <property type="term" value="C:cytoplasm"/>
    <property type="evidence" value="ECO:0007669"/>
    <property type="project" value="UniProtKB-SubCell"/>
</dbReference>
<dbReference type="InterPro" id="IPR050620">
    <property type="entry name" value="Thioredoxin_H-type-like"/>
</dbReference>
<dbReference type="Gramene" id="LPERR07G04860.1">
    <property type="protein sequence ID" value="LPERR07G04860.1"/>
    <property type="gene ID" value="LPERR07G04860"/>
</dbReference>
<dbReference type="SUPFAM" id="SSF52833">
    <property type="entry name" value="Thioredoxin-like"/>
    <property type="match status" value="1"/>
</dbReference>
<proteinExistence type="inferred from homology"/>
<dbReference type="PANTHER" id="PTHR10438:SF453">
    <property type="entry name" value="THIOREDOXIN H4-RELATED"/>
    <property type="match status" value="1"/>
</dbReference>
<reference evidence="9 10" key="1">
    <citation type="submission" date="2012-08" db="EMBL/GenBank/DDBJ databases">
        <title>Oryza genome evolution.</title>
        <authorList>
            <person name="Wing R.A."/>
        </authorList>
    </citation>
    <scope>NUCLEOTIDE SEQUENCE</scope>
</reference>
<evidence type="ECO:0000256" key="1">
    <source>
        <dbReference type="ARBA" id="ARBA00004496"/>
    </source>
</evidence>
<evidence type="ECO:0000256" key="4">
    <source>
        <dbReference type="ARBA" id="ARBA00022982"/>
    </source>
</evidence>
<dbReference type="STRING" id="77586.A0A0D9WWB2"/>
<evidence type="ECO:0000313" key="9">
    <source>
        <dbReference type="EnsemblPlants" id="LPERR07G04860.1"/>
    </source>
</evidence>
<evidence type="ECO:0000256" key="5">
    <source>
        <dbReference type="ARBA" id="ARBA00023157"/>
    </source>
</evidence>
<keyword evidence="5" id="KW-1015">Disulfide bond</keyword>
<keyword evidence="6" id="KW-0676">Redox-active center</keyword>
<dbReference type="CDD" id="cd02947">
    <property type="entry name" value="TRX_family"/>
    <property type="match status" value="1"/>
</dbReference>
<reference evidence="10" key="2">
    <citation type="submission" date="2013-12" db="EMBL/GenBank/DDBJ databases">
        <authorList>
            <person name="Yu Y."/>
            <person name="Lee S."/>
            <person name="de Baynast K."/>
            <person name="Wissotski M."/>
            <person name="Liu L."/>
            <person name="Talag J."/>
            <person name="Goicoechea J."/>
            <person name="Angelova A."/>
            <person name="Jetty R."/>
            <person name="Kudrna D."/>
            <person name="Golser W."/>
            <person name="Rivera L."/>
            <person name="Zhang J."/>
            <person name="Wing R."/>
        </authorList>
    </citation>
    <scope>NUCLEOTIDE SEQUENCE</scope>
</reference>
<feature type="domain" description="Thioredoxin" evidence="8">
    <location>
        <begin position="65"/>
        <end position="139"/>
    </location>
</feature>
<protein>
    <recommendedName>
        <fullName evidence="8">Thioredoxin domain-containing protein</fullName>
    </recommendedName>
</protein>
<dbReference type="InterPro" id="IPR017937">
    <property type="entry name" value="Thioredoxin_CS"/>
</dbReference>
<evidence type="ECO:0000259" key="8">
    <source>
        <dbReference type="Pfam" id="PF00085"/>
    </source>
</evidence>
<name>A0A0D9WWB2_9ORYZ</name>
<evidence type="ECO:0000313" key="10">
    <source>
        <dbReference type="Proteomes" id="UP000032180"/>
    </source>
</evidence>
<evidence type="ECO:0000256" key="6">
    <source>
        <dbReference type="ARBA" id="ARBA00023284"/>
    </source>
</evidence>
<keyword evidence="3" id="KW-0963">Cytoplasm</keyword>
<evidence type="ECO:0000256" key="2">
    <source>
        <dbReference type="ARBA" id="ARBA00022448"/>
    </source>
</evidence>
<keyword evidence="10" id="KW-1185">Reference proteome</keyword>
<dbReference type="InterPro" id="IPR036249">
    <property type="entry name" value="Thioredoxin-like_sf"/>
</dbReference>
<dbReference type="Pfam" id="PF00085">
    <property type="entry name" value="Thioredoxin"/>
    <property type="match status" value="1"/>
</dbReference>
<keyword evidence="2" id="KW-0813">Transport</keyword>
<dbReference type="PROSITE" id="PS00194">
    <property type="entry name" value="THIOREDOXIN_1"/>
    <property type="match status" value="1"/>
</dbReference>
<dbReference type="eggNOG" id="KOG0907">
    <property type="taxonomic scope" value="Eukaryota"/>
</dbReference>
<dbReference type="Proteomes" id="UP000032180">
    <property type="component" value="Chromosome 7"/>
</dbReference>
<accession>A0A0D9WWB2</accession>
<evidence type="ECO:0000256" key="7">
    <source>
        <dbReference type="ARBA" id="ARBA00038353"/>
    </source>
</evidence>
<keyword evidence="4" id="KW-0249">Electron transport</keyword>
<reference evidence="9" key="3">
    <citation type="submission" date="2015-04" db="UniProtKB">
        <authorList>
            <consortium name="EnsemblPlants"/>
        </authorList>
    </citation>
    <scope>IDENTIFICATION</scope>
</reference>
<dbReference type="PANTHER" id="PTHR10438">
    <property type="entry name" value="THIOREDOXIN"/>
    <property type="match status" value="1"/>
</dbReference>
<dbReference type="InterPro" id="IPR013766">
    <property type="entry name" value="Thioredoxin_domain"/>
</dbReference>
<comment type="subcellular location">
    <subcellularLocation>
        <location evidence="1">Cytoplasm</location>
    </subcellularLocation>
</comment>
<evidence type="ECO:0000256" key="3">
    <source>
        <dbReference type="ARBA" id="ARBA00022490"/>
    </source>
</evidence>
<dbReference type="Gene3D" id="3.40.30.10">
    <property type="entry name" value="Glutaredoxin"/>
    <property type="match status" value="1"/>
</dbReference>
<sequence length="151" mass="16796">MEEEEQPIEQRAMAEEGPVIACHTNNEFKEQLEKGMESRKLSWLGWLEPASQLNGVLLLTPFVCKLRSFNPSVVIDFTASWCGPCRFIAPVLAELAKKMPDEVAEDWSIESMPTFVFMKEGAVIDKVIGAKKDELHSTILKYANAPAPASA</sequence>
<comment type="similarity">
    <text evidence="7">Belongs to the thioredoxin family. Plant H-type subfamily.</text>
</comment>
<dbReference type="AlphaFoldDB" id="A0A0D9WWB2"/>
<organism evidence="9 10">
    <name type="scientific">Leersia perrieri</name>
    <dbReference type="NCBI Taxonomy" id="77586"/>
    <lineage>
        <taxon>Eukaryota</taxon>
        <taxon>Viridiplantae</taxon>
        <taxon>Streptophyta</taxon>
        <taxon>Embryophyta</taxon>
        <taxon>Tracheophyta</taxon>
        <taxon>Spermatophyta</taxon>
        <taxon>Magnoliopsida</taxon>
        <taxon>Liliopsida</taxon>
        <taxon>Poales</taxon>
        <taxon>Poaceae</taxon>
        <taxon>BOP clade</taxon>
        <taxon>Oryzoideae</taxon>
        <taxon>Oryzeae</taxon>
        <taxon>Oryzinae</taxon>
        <taxon>Leersia</taxon>
    </lineage>
</organism>
<dbReference type="EnsemblPlants" id="LPERR07G04860.1">
    <property type="protein sequence ID" value="LPERR07G04860.1"/>
    <property type="gene ID" value="LPERR07G04860"/>
</dbReference>